<evidence type="ECO:0000313" key="1">
    <source>
        <dbReference type="EMBL" id="EKM30375.1"/>
    </source>
</evidence>
<dbReference type="EMBL" id="AJSR01001675">
    <property type="protein sequence ID" value="EKM30375.1"/>
    <property type="molecule type" value="Genomic_DNA"/>
</dbReference>
<feature type="non-terminal residue" evidence="1">
    <location>
        <position position="1"/>
    </location>
</feature>
<dbReference type="Proteomes" id="UP000008367">
    <property type="component" value="Unassembled WGS sequence"/>
</dbReference>
<protein>
    <submittedName>
        <fullName evidence="1">Uncharacterized protein</fullName>
    </submittedName>
</protein>
<evidence type="ECO:0000313" key="2">
    <source>
        <dbReference type="Proteomes" id="UP000008367"/>
    </source>
</evidence>
<dbReference type="AlphaFoldDB" id="A0A454CVC0"/>
<proteinExistence type="predicted"/>
<name>A0A454CVC0_VIBHA</name>
<organism evidence="1 2">
    <name type="scientific">Vibrio harveyi</name>
    <name type="common">Beneckea harveyi</name>
    <dbReference type="NCBI Taxonomy" id="669"/>
    <lineage>
        <taxon>Bacteria</taxon>
        <taxon>Pseudomonadati</taxon>
        <taxon>Pseudomonadota</taxon>
        <taxon>Gammaproteobacteria</taxon>
        <taxon>Vibrionales</taxon>
        <taxon>Vibrionaceae</taxon>
        <taxon>Vibrio</taxon>
    </lineage>
</organism>
<sequence>LIQDAFQSYPSRQMHVLQHH</sequence>
<accession>A0A454CVC0</accession>
<reference evidence="1 2" key="1">
    <citation type="submission" date="2012-10" db="EMBL/GenBank/DDBJ databases">
        <title>Genome sequence of Vibrio Cholerae HENC-02.</title>
        <authorList>
            <person name="Eppinger M."/>
            <person name="Hasan N.A."/>
            <person name="Sengamalay N."/>
            <person name="Hine E."/>
            <person name="Su Q."/>
            <person name="Daugherty S.C."/>
            <person name="Young S."/>
            <person name="Sadzewicz L."/>
            <person name="Tallon L."/>
            <person name="Cebula T.A."/>
            <person name="Ravel J."/>
            <person name="Colwell R.R."/>
        </authorList>
    </citation>
    <scope>NUCLEOTIDE SEQUENCE [LARGE SCALE GENOMIC DNA]</scope>
    <source>
        <strain evidence="1 2">HENC-02</strain>
    </source>
</reference>
<gene>
    <name evidence="1" type="ORF">VCHENC02_3890B</name>
</gene>
<comment type="caution">
    <text evidence="1">The sequence shown here is derived from an EMBL/GenBank/DDBJ whole genome shotgun (WGS) entry which is preliminary data.</text>
</comment>